<dbReference type="InterPro" id="IPR014030">
    <property type="entry name" value="Ketoacyl_synth_N"/>
</dbReference>
<feature type="domain" description="PKS/mFAS DH" evidence="8">
    <location>
        <begin position="1"/>
        <end position="266"/>
    </location>
</feature>
<proteinExistence type="predicted"/>
<feature type="region of interest" description="C-terminal hotdog fold" evidence="4">
    <location>
        <begin position="1444"/>
        <end position="1580"/>
    </location>
</feature>
<dbReference type="Pfam" id="PF02801">
    <property type="entry name" value="Ketoacyl-synt_C"/>
    <property type="match status" value="2"/>
</dbReference>
<protein>
    <submittedName>
        <fullName evidence="9">Phosphopantetheine attachment site</fullName>
    </submittedName>
</protein>
<dbReference type="InterPro" id="IPR057326">
    <property type="entry name" value="KR_dom"/>
</dbReference>
<dbReference type="Gene3D" id="3.30.70.3290">
    <property type="match status" value="1"/>
</dbReference>
<dbReference type="Pfam" id="PF14765">
    <property type="entry name" value="PS-DH"/>
    <property type="match status" value="2"/>
</dbReference>
<dbReference type="SUPFAM" id="SSF47336">
    <property type="entry name" value="ACP-like"/>
    <property type="match status" value="3"/>
</dbReference>
<dbReference type="PROSITE" id="PS50075">
    <property type="entry name" value="CARRIER"/>
    <property type="match status" value="3"/>
</dbReference>
<evidence type="ECO:0000259" key="8">
    <source>
        <dbReference type="PROSITE" id="PS52019"/>
    </source>
</evidence>
<keyword evidence="3" id="KW-0808">Transferase</keyword>
<accession>A0ABT1IC23</accession>
<dbReference type="SMART" id="SM00826">
    <property type="entry name" value="PKS_DH"/>
    <property type="match status" value="1"/>
</dbReference>
<keyword evidence="10" id="KW-1185">Reference proteome</keyword>
<feature type="domain" description="Carrier" evidence="6">
    <location>
        <begin position="681"/>
        <end position="756"/>
    </location>
</feature>
<dbReference type="Proteomes" id="UP001205185">
    <property type="component" value="Unassembled WGS sequence"/>
</dbReference>
<evidence type="ECO:0000256" key="5">
    <source>
        <dbReference type="SAM" id="MobiDB-lite"/>
    </source>
</evidence>
<dbReference type="InterPro" id="IPR032821">
    <property type="entry name" value="PKS_assoc"/>
</dbReference>
<feature type="region of interest" description="N-terminal hotdog fold" evidence="4">
    <location>
        <begin position="1289"/>
        <end position="1426"/>
    </location>
</feature>
<dbReference type="PROSITE" id="PS52004">
    <property type="entry name" value="KS3_2"/>
    <property type="match status" value="2"/>
</dbReference>
<dbReference type="Pfam" id="PF00550">
    <property type="entry name" value="PP-binding"/>
    <property type="match status" value="3"/>
</dbReference>
<keyword evidence="2" id="KW-0597">Phosphoprotein</keyword>
<dbReference type="Gene3D" id="3.40.47.10">
    <property type="match status" value="2"/>
</dbReference>
<sequence>MTRAGQIAETYEKSFADHEPLIAQHRSGGAGLLPAAVQVEMAVLAVARRAAPGQRDVPPIELTAVAFRRPVAVADGGRADLRMEVVSGADTGFTLVTAAGAVVSSGSGRVLPRPDRAPVWSVSCPTRVDPATVYAGWAATGLEYGPLFRTVASLAVGDGTAEAVLRTERTAAPWHAHPLLVDGVFQVASRAIQGASPLPVLPIGVDRLVLHGALSGSVTEVAVQVRRTSVEGAYSMADALVLDTSGVVLAEFTGIRMRALPGRENPLVTRMVWERTEAAAPRDKASGTWVVAHRGVAAALRAEGAVVVGSLDEADGKVEGVVVVLGEELRDTVHGTVELLKAFSARQRQGRLFVVTENGQPVLDGDRPIPAKAAAWGLLRSAAIEYPGLRPRLIDVDAASVGSLVSELGDGPVEIAYRAGVRYAPRRVTAPLTADRPGVREGGRYLLLGGHGGLGVVVAERFAAAGASVVALVSRSGRADAEAVAAIEAHGCRVVSYAADVAVPGVLSEMVAAFRRDHGELHGVVHAAGTLSDKLIRSITDEDLDRVLRPKVDGATALTAALDGLDLDFVALFASVSGTFGNLGQGGYAAANAYLDAVAHTAGAPWVAIDWGLWGETGMGVAVADQLRARGVRPLGTEEALAALLDTLRADVRQVVIAHRDTSDPAFATPAASKPVTAAVGDEERVLAALGEFVAEWLGLPEVDPAAALTDHGMSSIMSVDLAEKLTRRWGATVPATLFLEYPDLRSVAEALVRRHGVSLPSATEPAAARAVADPAAVEPVVVTPVVTAPVEPEPTPVADLPRRDMSGAIAVVAVSADLPGASTLDGFWAMLREGGDAFTEVPEQRWSIDEHHRPRSPEMDGTYCRIGAFLSDVDRLEPSFFGISVRESEELDPQQKLLLEHSWSVLDEAGMAGRRDVGVFVGATYTHFRDARGLDQVGPHTALGSMNAVLANRVSFALDLTGPSQTVDTLCSSSLVAVQQAVTSLRAGQCAAAVVAACHVGLTPWYYRSLSQLGALSTERPRPFDDRAAGFVPGEGAVAVLLKRLEDAERDGDHIWGVIRGAAVNHGGRGSGLSVPRGEAQTAVIRTALADAGVEASEVSLVEAHGTATRLGDPIEVAALNEVFAGGERPVAVGSVKANIGHLEPAAGLAGLVKVLLCLEHEEIPPLAGFETPGTHLDLSAGVLSLPTEVTPWTGPRVAGISAFGMGGTNAHIVVSSHESSRQPRASTGEQVVPVSAHTPQALARRAKTLARFLESAPVDAATVAFSAAVGRAHLAHRIAVLGHTSAELAEGLRAAADSPGTVWRSETDASLPAELAARFVSGKDVNWRELHPFTPDRVVLPPYPFRPESEVDHSTLLAAHRIFGEDTVPAALLLELAFQVSPALVRVHLTALGTGEGPTTLGVSGSEIEFRHGQRAIGRAEVAAPGTMPTRVSLDDLRGLCPRDLAPEGLYAWFAAKAMDLAPPLNPITEIRFGGYDALVRLRLTGDRVAAALDGALQSMAVLTLADPTADHGTYLPVSLGRVTRWADPGLAAYAHIRLSPGTGVDRCGTIALLDEAGQVLVSLEDVVYRPVAPPRARQVEELDPLRHLDTVVDAVRSVLHDPSVTATTGLVSAGMDSMLATMVGVELQRRLGVELTPVDVLDARDCQALAATVASLVPSEVPAAKTIVLGDSPVRTEDIAVIGLSCALPGAVGPDELWEMLSHGRDGVDRAPRERWVGADEALGGFLGVADEFDAELFGFFPKQAEVLDPQVRWLLRGVWEAWESAGIAPLSAPRSTGVFVGASYQHYKDHNIDPELDAHAGLGNHNAFLANRVSHFLDLTGPSMTIDTLCSSSLVALHTAVRSLHDGECEQAVVAGVRLALSPLHYTAMRSLRALSPTGQSRAFDADADGFVPGEGVVTVVLKPLAAALRDGDPVRGVIKGTAVNHGGRTSGLTVPSSAAQHEVITAALARSGVSPASIGLLEAHGTGTELGDPIEVEGLSKAWREHTDRTQFCAIGSLKSNVGHLEPAAGLAGVVKALLAMERGEIPPTLHVNRPNDHIRFEGSPFYVADRLHPWPAGAPRRAAVSAFGMGGVNAHVVLEAAPDHPVGTSTVEEFAVRVSAATERAVRELASRYADRFERATDIADLCHTANTGRSVLEYGAVVRGRTVAELVSALRSGFEITRGPVEAPVIPGRRVHDLPTYPFARDRYWHHHRAPAPEALRTRWVADPTTAPRVAGPVTVLCGDAALVARLGHEGLTAVVVEPGQAGFWNGLRDLPTSGRVVWVEHGAAAVRGQGDPEAAARLHAVRATAAENGLEVTTIDLDPHDPVAARAGQVVAELGSGSTVVYRGGVRFTAVAEPAAPGSTDLSGGGYVLVTGGLGAVGALLVRQLVSMGARRIGIVGRSAATAPVLDAEVRYLRCDVTDAEALRAVVDQLSQAWGRLRGIVHASGGVNPIGAVRRREWSAAAAVTAPKVEGTQAVLRVAVDRDAEFVVLVSSLAGARPEAGRGVVDYALANAYQLAVADSWRAGPVVTAHAWPNWTDTGMAADPSFAAQHSLTPIEALDLFTAHLTTGGAIVFPGTATPESAVPKPSRSAPELVVAEPATVKPGVVAANPGVIEAIGQAFHTVLGAHPGNRNLADLGLDSITLAELTAAIERQLGTTVDPGALLRSRTIADLATEITPGTALPAPRPEPAPAPSGTDTALGSLLRGLITTNGHAPASLTGDPR</sequence>
<dbReference type="InterPro" id="IPR036291">
    <property type="entry name" value="NAD(P)-bd_dom_sf"/>
</dbReference>
<dbReference type="InterPro" id="IPR016039">
    <property type="entry name" value="Thiolase-like"/>
</dbReference>
<feature type="domain" description="Carrier" evidence="6">
    <location>
        <begin position="1585"/>
        <end position="1660"/>
    </location>
</feature>
<evidence type="ECO:0000259" key="7">
    <source>
        <dbReference type="PROSITE" id="PS52004"/>
    </source>
</evidence>
<feature type="active site" description="Proton acceptor; for dehydratase activity" evidence="4">
    <location>
        <position position="25"/>
    </location>
</feature>
<feature type="region of interest" description="N-terminal hotdog fold" evidence="4">
    <location>
        <begin position="1"/>
        <end position="115"/>
    </location>
</feature>
<dbReference type="SMART" id="SM00822">
    <property type="entry name" value="PKS_KR"/>
    <property type="match status" value="2"/>
</dbReference>
<dbReference type="Pfam" id="PF21089">
    <property type="entry name" value="PKS_DH_N"/>
    <property type="match status" value="1"/>
</dbReference>
<evidence type="ECO:0000256" key="2">
    <source>
        <dbReference type="ARBA" id="ARBA00022553"/>
    </source>
</evidence>
<dbReference type="SMART" id="SM00825">
    <property type="entry name" value="PKS_KS"/>
    <property type="match status" value="2"/>
</dbReference>
<comment type="caution">
    <text evidence="9">The sequence shown here is derived from an EMBL/GenBank/DDBJ whole genome shotgun (WGS) entry which is preliminary data.</text>
</comment>
<feature type="domain" description="Carrier" evidence="6">
    <location>
        <begin position="2588"/>
        <end position="2672"/>
    </location>
</feature>
<dbReference type="InterPro" id="IPR006162">
    <property type="entry name" value="Ppantetheine_attach_site"/>
</dbReference>
<dbReference type="PROSITE" id="PS52019">
    <property type="entry name" value="PKS_MFAS_DH"/>
    <property type="match status" value="2"/>
</dbReference>
<evidence type="ECO:0000256" key="1">
    <source>
        <dbReference type="ARBA" id="ARBA00022450"/>
    </source>
</evidence>
<dbReference type="InterPro" id="IPR009081">
    <property type="entry name" value="PP-bd_ACP"/>
</dbReference>
<dbReference type="PANTHER" id="PTHR43775">
    <property type="entry name" value="FATTY ACID SYNTHASE"/>
    <property type="match status" value="1"/>
</dbReference>
<dbReference type="InterPro" id="IPR049551">
    <property type="entry name" value="PKS_DH_C"/>
</dbReference>
<evidence type="ECO:0000256" key="3">
    <source>
        <dbReference type="ARBA" id="ARBA00022679"/>
    </source>
</evidence>
<dbReference type="Pfam" id="PF16197">
    <property type="entry name" value="KAsynt_C_assoc"/>
    <property type="match status" value="2"/>
</dbReference>
<evidence type="ECO:0000313" key="9">
    <source>
        <dbReference type="EMBL" id="MCP2270180.1"/>
    </source>
</evidence>
<feature type="region of interest" description="C-terminal hotdog fold" evidence="4">
    <location>
        <begin position="125"/>
        <end position="266"/>
    </location>
</feature>
<evidence type="ECO:0000259" key="6">
    <source>
        <dbReference type="PROSITE" id="PS50075"/>
    </source>
</evidence>
<organism evidence="9 10">
    <name type="scientific">Actinokineospora diospyrosa</name>
    <dbReference type="NCBI Taxonomy" id="103728"/>
    <lineage>
        <taxon>Bacteria</taxon>
        <taxon>Bacillati</taxon>
        <taxon>Actinomycetota</taxon>
        <taxon>Actinomycetes</taxon>
        <taxon>Pseudonocardiales</taxon>
        <taxon>Pseudonocardiaceae</taxon>
        <taxon>Actinokineospora</taxon>
    </lineage>
</organism>
<feature type="region of interest" description="Disordered" evidence="5">
    <location>
        <begin position="2669"/>
        <end position="2692"/>
    </location>
</feature>
<dbReference type="InterPro" id="IPR050091">
    <property type="entry name" value="PKS_NRPS_Biosynth_Enz"/>
</dbReference>
<dbReference type="InterPro" id="IPR013968">
    <property type="entry name" value="PKS_KR"/>
</dbReference>
<feature type="domain" description="Ketosynthase family 3 (KS3)" evidence="7">
    <location>
        <begin position="1679"/>
        <end position="2086"/>
    </location>
</feature>
<feature type="region of interest" description="Disordered" evidence="5">
    <location>
        <begin position="1220"/>
        <end position="1239"/>
    </location>
</feature>
<feature type="domain" description="Ketosynthase family 3 (KS3)" evidence="7">
    <location>
        <begin position="807"/>
        <end position="1218"/>
    </location>
</feature>
<dbReference type="Gene3D" id="3.40.50.720">
    <property type="entry name" value="NAD(P)-binding Rossmann-like Domain"/>
    <property type="match status" value="2"/>
</dbReference>
<keyword evidence="1" id="KW-0596">Phosphopantetheine</keyword>
<feature type="domain" description="PKS/mFAS DH" evidence="8">
    <location>
        <begin position="1289"/>
        <end position="1580"/>
    </location>
</feature>
<gene>
    <name evidence="9" type="ORF">LV75_002681</name>
</gene>
<dbReference type="EMBL" id="JAMTCO010000006">
    <property type="protein sequence ID" value="MCP2270180.1"/>
    <property type="molecule type" value="Genomic_DNA"/>
</dbReference>
<dbReference type="InterPro" id="IPR020807">
    <property type="entry name" value="PKS_DH"/>
</dbReference>
<dbReference type="Gene3D" id="3.10.129.110">
    <property type="entry name" value="Polyketide synthase dehydratase"/>
    <property type="match status" value="2"/>
</dbReference>
<dbReference type="InterPro" id="IPR020806">
    <property type="entry name" value="PKS_PP-bd"/>
</dbReference>
<evidence type="ECO:0000256" key="4">
    <source>
        <dbReference type="PROSITE-ProRule" id="PRU01363"/>
    </source>
</evidence>
<dbReference type="Gene3D" id="1.10.1200.10">
    <property type="entry name" value="ACP-like"/>
    <property type="match status" value="3"/>
</dbReference>
<dbReference type="CDD" id="cd00833">
    <property type="entry name" value="PKS"/>
    <property type="match status" value="2"/>
</dbReference>
<dbReference type="InterPro" id="IPR049900">
    <property type="entry name" value="PKS_mFAS_DH"/>
</dbReference>
<dbReference type="InterPro" id="IPR036736">
    <property type="entry name" value="ACP-like_sf"/>
</dbReference>
<dbReference type="InterPro" id="IPR049552">
    <property type="entry name" value="PKS_DH_N"/>
</dbReference>
<feature type="active site" description="Proton donor; for dehydratase activity" evidence="4">
    <location>
        <position position="182"/>
    </location>
</feature>
<dbReference type="InterPro" id="IPR014031">
    <property type="entry name" value="Ketoacyl_synth_C"/>
</dbReference>
<dbReference type="InterPro" id="IPR042104">
    <property type="entry name" value="PKS_dehydratase_sf"/>
</dbReference>
<dbReference type="Gene3D" id="1.10.1240.100">
    <property type="match status" value="1"/>
</dbReference>
<dbReference type="SMART" id="SM00823">
    <property type="entry name" value="PKS_PP"/>
    <property type="match status" value="3"/>
</dbReference>
<reference evidence="9 10" key="1">
    <citation type="submission" date="2022-06" db="EMBL/GenBank/DDBJ databases">
        <title>Genomic Encyclopedia of Archaeal and Bacterial Type Strains, Phase II (KMG-II): from individual species to whole genera.</title>
        <authorList>
            <person name="Goeker M."/>
        </authorList>
    </citation>
    <scope>NUCLEOTIDE SEQUENCE [LARGE SCALE GENOMIC DNA]</scope>
    <source>
        <strain evidence="9 10">DSM 44255</strain>
    </source>
</reference>
<dbReference type="SUPFAM" id="SSF51735">
    <property type="entry name" value="NAD(P)-binding Rossmann-fold domains"/>
    <property type="match status" value="3"/>
</dbReference>
<dbReference type="SUPFAM" id="SSF53901">
    <property type="entry name" value="Thiolase-like"/>
    <property type="match status" value="2"/>
</dbReference>
<name>A0ABT1IC23_9PSEU</name>
<dbReference type="PANTHER" id="PTHR43775:SF37">
    <property type="entry name" value="SI:DKEY-61P9.11"/>
    <property type="match status" value="1"/>
</dbReference>
<feature type="active site" description="Proton acceptor; for dehydratase activity" evidence="4">
    <location>
        <position position="1333"/>
    </location>
</feature>
<feature type="active site" description="Proton donor; for dehydratase activity" evidence="4">
    <location>
        <position position="1496"/>
    </location>
</feature>
<dbReference type="Pfam" id="PF08659">
    <property type="entry name" value="KR"/>
    <property type="match status" value="2"/>
</dbReference>
<evidence type="ECO:0000313" key="10">
    <source>
        <dbReference type="Proteomes" id="UP001205185"/>
    </source>
</evidence>
<dbReference type="InterPro" id="IPR020841">
    <property type="entry name" value="PKS_Beta-ketoAc_synthase_dom"/>
</dbReference>
<dbReference type="PROSITE" id="PS00012">
    <property type="entry name" value="PHOSPHOPANTETHEINE"/>
    <property type="match status" value="2"/>
</dbReference>
<dbReference type="RefSeq" id="WP_253887164.1">
    <property type="nucleotide sequence ID" value="NZ_BAAAVB010000013.1"/>
</dbReference>
<dbReference type="Pfam" id="PF00109">
    <property type="entry name" value="ketoacyl-synt"/>
    <property type="match status" value="2"/>
</dbReference>